<dbReference type="EMBL" id="MFEL01000010">
    <property type="protein sequence ID" value="OGE81191.1"/>
    <property type="molecule type" value="Genomic_DNA"/>
</dbReference>
<evidence type="ECO:0000256" key="3">
    <source>
        <dbReference type="ARBA" id="ARBA00022679"/>
    </source>
</evidence>
<dbReference type="SUPFAM" id="SSF53448">
    <property type="entry name" value="Nucleotide-diphospho-sugar transferases"/>
    <property type="match status" value="1"/>
</dbReference>
<dbReference type="InterPro" id="IPR001173">
    <property type="entry name" value="Glyco_trans_2-like"/>
</dbReference>
<dbReference type="PANTHER" id="PTHR43179:SF12">
    <property type="entry name" value="GALACTOFURANOSYLTRANSFERASE GLFT2"/>
    <property type="match status" value="1"/>
</dbReference>
<feature type="domain" description="Glycosyltransferase 2-like" evidence="5">
    <location>
        <begin position="5"/>
        <end position="175"/>
    </location>
</feature>
<dbReference type="STRING" id="1817825.A2720_01480"/>
<comment type="caution">
    <text evidence="6">The sequence shown here is derived from an EMBL/GenBank/DDBJ whole genome shotgun (WGS) entry which is preliminary data.</text>
</comment>
<dbReference type="GO" id="GO:0016757">
    <property type="term" value="F:glycosyltransferase activity"/>
    <property type="evidence" value="ECO:0007669"/>
    <property type="project" value="UniProtKB-KW"/>
</dbReference>
<evidence type="ECO:0000313" key="7">
    <source>
        <dbReference type="Proteomes" id="UP000178892"/>
    </source>
</evidence>
<comment type="similarity">
    <text evidence="1">Belongs to the glycosyltransferase 2 family.</text>
</comment>
<evidence type="ECO:0000256" key="2">
    <source>
        <dbReference type="ARBA" id="ARBA00022676"/>
    </source>
</evidence>
<keyword evidence="4" id="KW-1133">Transmembrane helix</keyword>
<sequence length="336" mass="37678">MPKVSVIVILWNSKKYLKPVMDAVLGQTHKDLEVITVINADDGAREMLQKDYPQVKILDPGKNLGFAGGNNLGIKNSSGEFIQLVNPDLILEPDYIEKMLKAFEDPKIAAATGKLLRYDFEHNQKTGIIDSTGVVMSVSGRGRDRGQNQVDQGQFDQGRTLKVFGVSGAGPMYRRNTLDAVKYCSPSSVAGATSSPARGEDDLCEFFDEDFGSYWEDVDLSWRLNRAGLLNVYVPEAVAYHGRAAGSSRGGYLKVWNFIKHHKQLSPVVRQLNYKNHILMYIKNAPLRWLPFFIVREIAMLGYILLFEISTLKVIPLLLRQVPRILKKRAAVLHRG</sequence>
<keyword evidence="3" id="KW-0808">Transferase</keyword>
<dbReference type="PANTHER" id="PTHR43179">
    <property type="entry name" value="RHAMNOSYLTRANSFERASE WBBL"/>
    <property type="match status" value="1"/>
</dbReference>
<feature type="transmembrane region" description="Helical" evidence="4">
    <location>
        <begin position="300"/>
        <end position="319"/>
    </location>
</feature>
<dbReference type="Gene3D" id="3.90.550.10">
    <property type="entry name" value="Spore Coat Polysaccharide Biosynthesis Protein SpsA, Chain A"/>
    <property type="match status" value="1"/>
</dbReference>
<name>A0A1F5NU39_9BACT</name>
<dbReference type="Proteomes" id="UP000178892">
    <property type="component" value="Unassembled WGS sequence"/>
</dbReference>
<accession>A0A1F5NU39</accession>
<dbReference type="Pfam" id="PF00535">
    <property type="entry name" value="Glycos_transf_2"/>
    <property type="match status" value="1"/>
</dbReference>
<dbReference type="AlphaFoldDB" id="A0A1F5NU39"/>
<dbReference type="InterPro" id="IPR029044">
    <property type="entry name" value="Nucleotide-diphossugar_trans"/>
</dbReference>
<evidence type="ECO:0000256" key="4">
    <source>
        <dbReference type="SAM" id="Phobius"/>
    </source>
</evidence>
<keyword evidence="2" id="KW-0328">Glycosyltransferase</keyword>
<reference evidence="6 7" key="1">
    <citation type="journal article" date="2016" name="Nat. Commun.">
        <title>Thousands of microbial genomes shed light on interconnected biogeochemical processes in an aquifer system.</title>
        <authorList>
            <person name="Anantharaman K."/>
            <person name="Brown C.T."/>
            <person name="Hug L.A."/>
            <person name="Sharon I."/>
            <person name="Castelle C.J."/>
            <person name="Probst A.J."/>
            <person name="Thomas B.C."/>
            <person name="Singh A."/>
            <person name="Wilkins M.J."/>
            <person name="Karaoz U."/>
            <person name="Brodie E.L."/>
            <person name="Williams K.H."/>
            <person name="Hubbard S.S."/>
            <person name="Banfield J.F."/>
        </authorList>
    </citation>
    <scope>NUCLEOTIDE SEQUENCE [LARGE SCALE GENOMIC DNA]</scope>
</reference>
<organism evidence="6 7">
    <name type="scientific">Candidatus Doudnabacteria bacterium RIFCSPHIGHO2_01_FULL_46_24</name>
    <dbReference type="NCBI Taxonomy" id="1817825"/>
    <lineage>
        <taxon>Bacteria</taxon>
        <taxon>Candidatus Doudnaibacteriota</taxon>
    </lineage>
</organism>
<evidence type="ECO:0000313" key="6">
    <source>
        <dbReference type="EMBL" id="OGE81191.1"/>
    </source>
</evidence>
<evidence type="ECO:0000256" key="1">
    <source>
        <dbReference type="ARBA" id="ARBA00006739"/>
    </source>
</evidence>
<evidence type="ECO:0000259" key="5">
    <source>
        <dbReference type="Pfam" id="PF00535"/>
    </source>
</evidence>
<proteinExistence type="inferred from homology"/>
<protein>
    <recommendedName>
        <fullName evidence="5">Glycosyltransferase 2-like domain-containing protein</fullName>
    </recommendedName>
</protein>
<gene>
    <name evidence="6" type="ORF">A2720_01480</name>
</gene>
<keyword evidence="4" id="KW-0812">Transmembrane</keyword>
<keyword evidence="4" id="KW-0472">Membrane</keyword>
<dbReference type="CDD" id="cd04186">
    <property type="entry name" value="GT_2_like_c"/>
    <property type="match status" value="1"/>
</dbReference>